<sequence length="529" mass="59036">TPPQKPAYPPPPPPPLTPPLVPQYPQKPAYPPPPPPPLTPPLVPQYPQKPAYPPPQPPPQTPPQVPQYPQKPAYPPPQPPPQTPPQVPQYPQKPSYPPPQPPPQTPLQVPQYPKKPAYPPPQPPPQTPPQVPQYPPKPSYPPPQPPPQTPPQVPQPDSFHTCEIAENYKIQCGAPFITAYDCNAINCCYDGRMCYYGKYVTLQCTKDGQFIVVVARDSTLPNIDLESLSFLGTGQLCSPVATTSAFAIYQFPVTDCGTVMTEEPGGIIYENRMTSLFEVAVGPYGSITRDSQFELHVQCKYVGTAVQALVIEVLVPPPPLPVADFGPLRVELRIGNGQCVTKGCIEDQVAYTSYYTDADYPVTKILRDPVYVEVHMLDRTDANIALTLGRCWANTNPIADYLPQWDLLIHGCPYRDDRYLTRLIPVDASSGVYYPSYYKRFEFQMFTFVSGGASDYTKKIPSDQPFTPFSEYVFVHCEVSICQITATDNCEPRCFRKRREISGSTKKFYREETTLISSKELIITQPISE</sequence>
<feature type="disulfide bond" evidence="17">
    <location>
        <begin position="172"/>
        <end position="187"/>
    </location>
</feature>
<dbReference type="InterPro" id="IPR055355">
    <property type="entry name" value="ZP-C"/>
</dbReference>
<organism evidence="21 22">
    <name type="scientific">Austrofundulus limnaeus</name>
    <name type="common">Annual killifish</name>
    <dbReference type="NCBI Taxonomy" id="52670"/>
    <lineage>
        <taxon>Eukaryota</taxon>
        <taxon>Metazoa</taxon>
        <taxon>Chordata</taxon>
        <taxon>Craniata</taxon>
        <taxon>Vertebrata</taxon>
        <taxon>Euteleostomi</taxon>
        <taxon>Actinopterygii</taxon>
        <taxon>Neopterygii</taxon>
        <taxon>Teleostei</taxon>
        <taxon>Neoteleostei</taxon>
        <taxon>Acanthomorphata</taxon>
        <taxon>Ovalentaria</taxon>
        <taxon>Atherinomorphae</taxon>
        <taxon>Cyprinodontiformes</taxon>
        <taxon>Rivulidae</taxon>
        <taxon>Austrofundulus</taxon>
    </lineage>
</organism>
<feature type="compositionally biased region" description="Pro residues" evidence="18">
    <location>
        <begin position="28"/>
        <end position="44"/>
    </location>
</feature>
<dbReference type="Pfam" id="PF23344">
    <property type="entry name" value="ZP-N"/>
    <property type="match status" value="1"/>
</dbReference>
<dbReference type="OrthoDB" id="8919081at2759"/>
<comment type="caution">
    <text evidence="17">Lacks conserved residue(s) required for the propagation of feature annotation.</text>
</comment>
<keyword evidence="4" id="KW-0272">Extracellular matrix</keyword>
<evidence type="ECO:0000256" key="14">
    <source>
        <dbReference type="ARBA" id="ARBA00040238"/>
    </source>
</evidence>
<dbReference type="InterPro" id="IPR000519">
    <property type="entry name" value="P_trefoil_dom"/>
</dbReference>
<dbReference type="GO" id="GO:0035805">
    <property type="term" value="C:egg coat"/>
    <property type="evidence" value="ECO:0007669"/>
    <property type="project" value="UniProtKB-SubCell"/>
</dbReference>
<dbReference type="InterPro" id="IPR042235">
    <property type="entry name" value="ZP-C_dom"/>
</dbReference>
<proteinExistence type="predicted"/>
<evidence type="ECO:0000256" key="9">
    <source>
        <dbReference type="ARBA" id="ARBA00023157"/>
    </source>
</evidence>
<feature type="compositionally biased region" description="Pro residues" evidence="18">
    <location>
        <begin position="50"/>
        <end position="66"/>
    </location>
</feature>
<feature type="domain" description="P-type" evidence="20">
    <location>
        <begin position="160"/>
        <end position="198"/>
    </location>
</feature>
<evidence type="ECO:0000259" key="19">
    <source>
        <dbReference type="PROSITE" id="PS51034"/>
    </source>
</evidence>
<feature type="compositionally biased region" description="Pro residues" evidence="18">
    <location>
        <begin position="1"/>
        <end position="22"/>
    </location>
</feature>
<feature type="domain" description="ZP" evidence="19">
    <location>
        <begin position="203"/>
        <end position="497"/>
    </location>
</feature>
<dbReference type="Pfam" id="PF00100">
    <property type="entry name" value="Zona_pellucida"/>
    <property type="match status" value="1"/>
</dbReference>
<evidence type="ECO:0000256" key="11">
    <source>
        <dbReference type="ARBA" id="ARBA00023279"/>
    </source>
</evidence>
<keyword evidence="10" id="KW-0325">Glycoprotein</keyword>
<evidence type="ECO:0000256" key="6">
    <source>
        <dbReference type="ARBA" id="ARBA00022692"/>
    </source>
</evidence>
<keyword evidence="11" id="KW-0278">Fertilization</keyword>
<evidence type="ECO:0000259" key="20">
    <source>
        <dbReference type="PROSITE" id="PS51448"/>
    </source>
</evidence>
<feature type="disulfide bond" evidence="17">
    <location>
        <begin position="162"/>
        <end position="188"/>
    </location>
</feature>
<dbReference type="InterPro" id="IPR044913">
    <property type="entry name" value="P_trefoil_dom_sf"/>
</dbReference>
<dbReference type="InterPro" id="IPR051148">
    <property type="entry name" value="Zona_Pellucida_Domain_gp"/>
</dbReference>
<keyword evidence="9 17" id="KW-1015">Disulfide bond</keyword>
<dbReference type="SMART" id="SM00241">
    <property type="entry name" value="ZP"/>
    <property type="match status" value="1"/>
</dbReference>
<feature type="compositionally biased region" description="Pro residues" evidence="18">
    <location>
        <begin position="72"/>
        <end position="88"/>
    </location>
</feature>
<protein>
    <recommendedName>
        <fullName evidence="14">Zona pellucida sperm-binding protein 4</fullName>
    </recommendedName>
    <alternativeName>
        <fullName evidence="16">Zona pellucida glycoprotein 4</fullName>
    </alternativeName>
    <alternativeName>
        <fullName evidence="15">Zona pellucida protein B</fullName>
    </alternativeName>
</protein>
<dbReference type="GeneID" id="106520267"/>
<evidence type="ECO:0000256" key="18">
    <source>
        <dbReference type="SAM" id="MobiDB-lite"/>
    </source>
</evidence>
<dbReference type="PROSITE" id="PS51034">
    <property type="entry name" value="ZP_2"/>
    <property type="match status" value="1"/>
</dbReference>
<name>A0A2I4BIY9_AUSLI</name>
<comment type="subcellular location">
    <subcellularLocation>
        <location evidence="1">Cell membrane</location>
        <topology evidence="1">Single-pass type I membrane protein</topology>
    </subcellularLocation>
    <subcellularLocation>
        <location evidence="12">Zona pellucida</location>
    </subcellularLocation>
</comment>
<evidence type="ECO:0000256" key="2">
    <source>
        <dbReference type="ARBA" id="ARBA00022475"/>
    </source>
</evidence>
<dbReference type="PANTHER" id="PTHR23343:SF31">
    <property type="entry name" value="ZONA PELLUCIDA SPERM-BINDING PROTEIN 4"/>
    <property type="match status" value="1"/>
</dbReference>
<keyword evidence="8" id="KW-0472">Membrane</keyword>
<evidence type="ECO:0000256" key="5">
    <source>
        <dbReference type="ARBA" id="ARBA00022685"/>
    </source>
</evidence>
<evidence type="ECO:0000256" key="7">
    <source>
        <dbReference type="ARBA" id="ARBA00022989"/>
    </source>
</evidence>
<dbReference type="Proteomes" id="UP000192220">
    <property type="component" value="Unplaced"/>
</dbReference>
<evidence type="ECO:0000313" key="22">
    <source>
        <dbReference type="RefSeq" id="XP_013867697.1"/>
    </source>
</evidence>
<dbReference type="STRING" id="52670.A0A2I4BIY9"/>
<accession>A0A2I4BIY9</accession>
<dbReference type="Gene3D" id="2.60.40.3210">
    <property type="entry name" value="Zona pellucida, ZP-N domain"/>
    <property type="match status" value="1"/>
</dbReference>
<dbReference type="RefSeq" id="XP_013867697.1">
    <property type="nucleotide sequence ID" value="XM_014012243.1"/>
</dbReference>
<evidence type="ECO:0000256" key="8">
    <source>
        <dbReference type="ARBA" id="ARBA00023136"/>
    </source>
</evidence>
<keyword evidence="5" id="KW-0165">Cleavage on pair of basic residues</keyword>
<dbReference type="GO" id="GO:0005886">
    <property type="term" value="C:plasma membrane"/>
    <property type="evidence" value="ECO:0007669"/>
    <property type="project" value="UniProtKB-SubCell"/>
</dbReference>
<dbReference type="GO" id="GO:0032190">
    <property type="term" value="F:acrosin binding"/>
    <property type="evidence" value="ECO:0007669"/>
    <property type="project" value="TreeGrafter"/>
</dbReference>
<keyword evidence="21" id="KW-1185">Reference proteome</keyword>
<keyword evidence="7" id="KW-1133">Transmembrane helix</keyword>
<dbReference type="Gene3D" id="4.10.110.10">
    <property type="entry name" value="Spasmolytic Protein, domain 1"/>
    <property type="match status" value="1"/>
</dbReference>
<gene>
    <name evidence="22" type="primary">LOC106520267</name>
</gene>
<dbReference type="PROSITE" id="PS51448">
    <property type="entry name" value="P_TREFOIL_2"/>
    <property type="match status" value="1"/>
</dbReference>
<dbReference type="GO" id="GO:0035804">
    <property type="term" value="F:structural constituent of egg coat"/>
    <property type="evidence" value="ECO:0007669"/>
    <property type="project" value="TreeGrafter"/>
</dbReference>
<evidence type="ECO:0000256" key="1">
    <source>
        <dbReference type="ARBA" id="ARBA00004251"/>
    </source>
</evidence>
<evidence type="ECO:0000256" key="17">
    <source>
        <dbReference type="PROSITE-ProRule" id="PRU00779"/>
    </source>
</evidence>
<dbReference type="GO" id="GO:0007339">
    <property type="term" value="P:binding of sperm to zona pellucida"/>
    <property type="evidence" value="ECO:0007669"/>
    <property type="project" value="TreeGrafter"/>
</dbReference>
<evidence type="ECO:0000256" key="4">
    <source>
        <dbReference type="ARBA" id="ARBA00022530"/>
    </source>
</evidence>
<evidence type="ECO:0000256" key="16">
    <source>
        <dbReference type="ARBA" id="ARBA00042573"/>
    </source>
</evidence>
<feature type="compositionally biased region" description="Pro residues" evidence="18">
    <location>
        <begin position="94"/>
        <end position="105"/>
    </location>
</feature>
<comment type="function">
    <text evidence="13">Component of the zona pellucida, an extracellular matrix surrounding oocytes which mediates sperm binding, induction of the acrosome reaction and prevents post-fertilization polyspermy. The zona pellucida is composed of 3 to 4 glycoproteins, ZP1, ZP2, ZP3, and ZP4. ZP4 may act as a sperm receptor.</text>
</comment>
<dbReference type="SMART" id="SM00018">
    <property type="entry name" value="PD"/>
    <property type="match status" value="1"/>
</dbReference>
<evidence type="ECO:0000313" key="21">
    <source>
        <dbReference type="Proteomes" id="UP000192220"/>
    </source>
</evidence>
<feature type="non-terminal residue" evidence="22">
    <location>
        <position position="1"/>
    </location>
</feature>
<keyword evidence="6" id="KW-0812">Transmembrane</keyword>
<evidence type="ECO:0000256" key="10">
    <source>
        <dbReference type="ARBA" id="ARBA00023180"/>
    </source>
</evidence>
<evidence type="ECO:0000256" key="15">
    <source>
        <dbReference type="ARBA" id="ARBA00042273"/>
    </source>
</evidence>
<dbReference type="KEGG" id="alim:106520267"/>
<keyword evidence="2" id="KW-1003">Cell membrane</keyword>
<dbReference type="Gene3D" id="2.60.40.4100">
    <property type="entry name" value="Zona pellucida, ZP-C domain"/>
    <property type="match status" value="1"/>
</dbReference>
<dbReference type="InterPro" id="IPR001507">
    <property type="entry name" value="ZP_dom"/>
</dbReference>
<evidence type="ECO:0000256" key="12">
    <source>
        <dbReference type="ARBA" id="ARBA00024183"/>
    </source>
</evidence>
<dbReference type="SUPFAM" id="SSF57492">
    <property type="entry name" value="Trefoil"/>
    <property type="match status" value="1"/>
</dbReference>
<feature type="region of interest" description="Disordered" evidence="18">
    <location>
        <begin position="1"/>
        <end position="159"/>
    </location>
</feature>
<keyword evidence="3" id="KW-0964">Secreted</keyword>
<feature type="compositionally biased region" description="Low complexity" evidence="18">
    <location>
        <begin position="106"/>
        <end position="115"/>
    </location>
</feature>
<evidence type="ECO:0000256" key="13">
    <source>
        <dbReference type="ARBA" id="ARBA00037545"/>
    </source>
</evidence>
<dbReference type="AlphaFoldDB" id="A0A2I4BIY9"/>
<dbReference type="GO" id="GO:0060468">
    <property type="term" value="P:prevention of polyspermy"/>
    <property type="evidence" value="ECO:0007669"/>
    <property type="project" value="TreeGrafter"/>
</dbReference>
<reference evidence="22" key="1">
    <citation type="submission" date="2025-08" db="UniProtKB">
        <authorList>
            <consortium name="RefSeq"/>
        </authorList>
    </citation>
    <scope>IDENTIFICATION</scope>
    <source>
        <strain evidence="22">Quisiro</strain>
        <tissue evidence="22">Liver</tissue>
    </source>
</reference>
<dbReference type="CDD" id="cd00111">
    <property type="entry name" value="Trefoil"/>
    <property type="match status" value="1"/>
</dbReference>
<evidence type="ECO:0000256" key="3">
    <source>
        <dbReference type="ARBA" id="ARBA00022525"/>
    </source>
</evidence>
<feature type="compositionally biased region" description="Pro residues" evidence="18">
    <location>
        <begin position="116"/>
        <end position="154"/>
    </location>
</feature>
<dbReference type="PANTHER" id="PTHR23343">
    <property type="entry name" value="ZONA PELLUCIDA SPERM-BINDING PROTEIN"/>
    <property type="match status" value="1"/>
</dbReference>
<dbReference type="InParanoid" id="A0A2I4BIY9"/>
<dbReference type="InterPro" id="IPR055356">
    <property type="entry name" value="ZP-N"/>
</dbReference>